<dbReference type="InterPro" id="IPR036866">
    <property type="entry name" value="RibonucZ/Hydroxyglut_hydro"/>
</dbReference>
<dbReference type="Gene3D" id="3.60.15.10">
    <property type="entry name" value="Ribonuclease Z/Hydroxyacylglutathione hydrolase-like"/>
    <property type="match status" value="1"/>
</dbReference>
<evidence type="ECO:0000313" key="6">
    <source>
        <dbReference type="EMBL" id="QAV17912.1"/>
    </source>
</evidence>
<evidence type="ECO:0000256" key="2">
    <source>
        <dbReference type="ARBA" id="ARBA00034301"/>
    </source>
</evidence>
<dbReference type="EMBL" id="JAMDMJ010000004">
    <property type="protein sequence ID" value="MCY9595045.1"/>
    <property type="molecule type" value="Genomic_DNA"/>
</dbReference>
<dbReference type="Proteomes" id="UP001527202">
    <property type="component" value="Unassembled WGS sequence"/>
</dbReference>
<reference evidence="5 8" key="2">
    <citation type="submission" date="2022-05" db="EMBL/GenBank/DDBJ databases">
        <title>Genome Sequencing of Bee-Associated Microbes.</title>
        <authorList>
            <person name="Dunlap C."/>
        </authorList>
    </citation>
    <scope>NUCLEOTIDE SEQUENCE [LARGE SCALE GENOMIC DNA]</scope>
    <source>
        <strain evidence="5 8">NRRL B-23120</strain>
    </source>
</reference>
<dbReference type="OrthoDB" id="9800940at2"/>
<comment type="catalytic activity">
    <reaction evidence="3">
        <text>3',5'-cyclic UMP + H2O = UMP + H(+)</text>
        <dbReference type="Rhea" id="RHEA:70575"/>
        <dbReference type="ChEBI" id="CHEBI:15377"/>
        <dbReference type="ChEBI" id="CHEBI:15378"/>
        <dbReference type="ChEBI" id="CHEBI:57865"/>
        <dbReference type="ChEBI" id="CHEBI:184387"/>
    </reaction>
    <physiologicalReaction direction="left-to-right" evidence="3">
        <dbReference type="Rhea" id="RHEA:70576"/>
    </physiologicalReaction>
</comment>
<organism evidence="6 7">
    <name type="scientific">Paenibacillus chitinolyticus</name>
    <dbReference type="NCBI Taxonomy" id="79263"/>
    <lineage>
        <taxon>Bacteria</taxon>
        <taxon>Bacillati</taxon>
        <taxon>Bacillota</taxon>
        <taxon>Bacilli</taxon>
        <taxon>Bacillales</taxon>
        <taxon>Paenibacillaceae</taxon>
        <taxon>Paenibacillus</taxon>
    </lineage>
</organism>
<evidence type="ECO:0000313" key="5">
    <source>
        <dbReference type="EMBL" id="MCY9595045.1"/>
    </source>
</evidence>
<dbReference type="PANTHER" id="PTHR42663">
    <property type="entry name" value="HYDROLASE C777.06C-RELATED-RELATED"/>
    <property type="match status" value="1"/>
</dbReference>
<keyword evidence="6" id="KW-0378">Hydrolase</keyword>
<accession>A0A410WU79</accession>
<dbReference type="GO" id="GO:0016787">
    <property type="term" value="F:hydrolase activity"/>
    <property type="evidence" value="ECO:0007669"/>
    <property type="project" value="UniProtKB-KW"/>
</dbReference>
<evidence type="ECO:0000313" key="7">
    <source>
        <dbReference type="Proteomes" id="UP000288943"/>
    </source>
</evidence>
<dbReference type="InterPro" id="IPR001279">
    <property type="entry name" value="Metallo-B-lactamas"/>
</dbReference>
<evidence type="ECO:0000313" key="8">
    <source>
        <dbReference type="Proteomes" id="UP001527202"/>
    </source>
</evidence>
<dbReference type="CDD" id="cd16279">
    <property type="entry name" value="metallo-hydrolase-like_MBL-fold"/>
    <property type="match status" value="1"/>
</dbReference>
<dbReference type="GeneID" id="95375067"/>
<dbReference type="PANTHER" id="PTHR42663:SF6">
    <property type="entry name" value="HYDROLASE C777.06C-RELATED"/>
    <property type="match status" value="1"/>
</dbReference>
<dbReference type="AlphaFoldDB" id="A0A410WU79"/>
<reference evidence="6 7" key="1">
    <citation type="submission" date="2018-01" db="EMBL/GenBank/DDBJ databases">
        <title>The whole genome sequencing and assembly of Paenibacillus chitinolyticus KCCM 41400 strain.</title>
        <authorList>
            <person name="Kim J.-Y."/>
            <person name="Park M.-K."/>
            <person name="Lee Y.-J."/>
            <person name="Yi H."/>
            <person name="Bahn Y.-S."/>
            <person name="Kim J.F."/>
            <person name="Lee D.-W."/>
        </authorList>
    </citation>
    <scope>NUCLEOTIDE SEQUENCE [LARGE SCALE GENOMIC DNA]</scope>
    <source>
        <strain evidence="6 7">KCCM 41400</strain>
    </source>
</reference>
<dbReference type="RefSeq" id="WP_042230959.1">
    <property type="nucleotide sequence ID" value="NZ_CP026520.1"/>
</dbReference>
<feature type="domain" description="Metallo-beta-lactamase" evidence="4">
    <location>
        <begin position="37"/>
        <end position="228"/>
    </location>
</feature>
<gene>
    <name evidence="5" type="ORF">M5X16_04550</name>
    <name evidence="6" type="ORF">PC41400_09635</name>
</gene>
<dbReference type="SUPFAM" id="SSF56281">
    <property type="entry name" value="Metallo-hydrolase/oxidoreductase"/>
    <property type="match status" value="1"/>
</dbReference>
<proteinExistence type="predicted"/>
<dbReference type="Pfam" id="PF12706">
    <property type="entry name" value="Lactamase_B_2"/>
    <property type="match status" value="1"/>
</dbReference>
<dbReference type="SMART" id="SM00849">
    <property type="entry name" value="Lactamase_B"/>
    <property type="match status" value="1"/>
</dbReference>
<evidence type="ECO:0000256" key="3">
    <source>
        <dbReference type="ARBA" id="ARBA00048505"/>
    </source>
</evidence>
<evidence type="ECO:0000259" key="4">
    <source>
        <dbReference type="SMART" id="SM00849"/>
    </source>
</evidence>
<sequence length="261" mass="28924">MDVLTFFGTGDSMGVPRAYCDCGVCTEARTTGVNRRLRSSALLDTGTAEGSLLLDCGPNWGLQMERAGLRDLRHVLITHAHYDHIGGLPEYADLCRWLGIRGKVYAAAEVVDRIRAIFPWIDRNLDYIAVDEGFSFGGWEIRLWKVTHGANGFSFALRFDRGEEYSFVYCPDSIGLNEQEKAPMRGLDLLVLGTSFYKEEGAGRSVYDVTEALELLREVKPSRTVFTHLSHGIDLLEDYALSSGVRFAQAGLSIALSRDSG</sequence>
<dbReference type="Proteomes" id="UP000288943">
    <property type="component" value="Chromosome"/>
</dbReference>
<dbReference type="KEGG" id="pchi:PC41400_09635"/>
<comment type="catalytic activity">
    <reaction evidence="1">
        <text>3',5'-cyclic CMP + H2O = CMP + H(+)</text>
        <dbReference type="Rhea" id="RHEA:72675"/>
        <dbReference type="ChEBI" id="CHEBI:15377"/>
        <dbReference type="ChEBI" id="CHEBI:15378"/>
        <dbReference type="ChEBI" id="CHEBI:58003"/>
        <dbReference type="ChEBI" id="CHEBI:60377"/>
    </reaction>
    <physiologicalReaction direction="left-to-right" evidence="1">
        <dbReference type="Rhea" id="RHEA:72676"/>
    </physiologicalReaction>
</comment>
<keyword evidence="8" id="KW-1185">Reference proteome</keyword>
<protein>
    <submittedName>
        <fullName evidence="6">MBL fold metallo-hydrolase</fullName>
    </submittedName>
</protein>
<dbReference type="EMBL" id="CP026520">
    <property type="protein sequence ID" value="QAV17912.1"/>
    <property type="molecule type" value="Genomic_DNA"/>
</dbReference>
<comment type="function">
    <text evidence="2">Counteracts the endogenous Pycsar antiviral defense system. Phosphodiesterase that enables metal-dependent hydrolysis of host cyclic nucleotide Pycsar defense signals such as cCMP and cUMP.</text>
</comment>
<evidence type="ECO:0000256" key="1">
    <source>
        <dbReference type="ARBA" id="ARBA00034221"/>
    </source>
</evidence>
<name>A0A410WU79_9BACL</name>